<protein>
    <submittedName>
        <fullName evidence="5">Aconitate hydratase, cytoplasmic</fullName>
        <ecNumber evidence="5">4.2.1.3</ecNumber>
    </submittedName>
</protein>
<dbReference type="SUPFAM" id="SSF53732">
    <property type="entry name" value="Aconitase iron-sulfur domain"/>
    <property type="match status" value="1"/>
</dbReference>
<evidence type="ECO:0000256" key="2">
    <source>
        <dbReference type="ARBA" id="ARBA00023004"/>
    </source>
</evidence>
<accession>A0A0B2PL93</accession>
<dbReference type="Proteomes" id="UP000053555">
    <property type="component" value="Unassembled WGS sequence"/>
</dbReference>
<evidence type="ECO:0000256" key="3">
    <source>
        <dbReference type="ARBA" id="ARBA00023014"/>
    </source>
</evidence>
<dbReference type="AlphaFoldDB" id="A0A0B2PL93"/>
<dbReference type="PRINTS" id="PR00415">
    <property type="entry name" value="ACONITASE"/>
</dbReference>
<dbReference type="EMBL" id="KN664996">
    <property type="protein sequence ID" value="KHN09890.1"/>
    <property type="molecule type" value="Genomic_DNA"/>
</dbReference>
<organism evidence="5">
    <name type="scientific">Glycine soja</name>
    <name type="common">Wild soybean</name>
    <dbReference type="NCBI Taxonomy" id="3848"/>
    <lineage>
        <taxon>Eukaryota</taxon>
        <taxon>Viridiplantae</taxon>
        <taxon>Streptophyta</taxon>
        <taxon>Embryophyta</taxon>
        <taxon>Tracheophyta</taxon>
        <taxon>Spermatophyta</taxon>
        <taxon>Magnoliopsida</taxon>
        <taxon>eudicotyledons</taxon>
        <taxon>Gunneridae</taxon>
        <taxon>Pentapetalae</taxon>
        <taxon>rosids</taxon>
        <taxon>fabids</taxon>
        <taxon>Fabales</taxon>
        <taxon>Fabaceae</taxon>
        <taxon>Papilionoideae</taxon>
        <taxon>50 kb inversion clade</taxon>
        <taxon>NPAAA clade</taxon>
        <taxon>indigoferoid/millettioid clade</taxon>
        <taxon>Phaseoleae</taxon>
        <taxon>Glycine</taxon>
        <taxon>Glycine subgen. Soja</taxon>
    </lineage>
</organism>
<evidence type="ECO:0000256" key="1">
    <source>
        <dbReference type="ARBA" id="ARBA00022723"/>
    </source>
</evidence>
<dbReference type="PANTHER" id="PTHR11670">
    <property type="entry name" value="ACONITASE/IRON-RESPONSIVE ELEMENT FAMILY MEMBER"/>
    <property type="match status" value="1"/>
</dbReference>
<reference evidence="5" key="1">
    <citation type="submission" date="2014-07" db="EMBL/GenBank/DDBJ databases">
        <title>Identification of a novel salt tolerance gene in wild soybean by whole-genome sequencing.</title>
        <authorList>
            <person name="Lam H.-M."/>
            <person name="Qi X."/>
            <person name="Li M.-W."/>
            <person name="Liu X."/>
            <person name="Xie M."/>
            <person name="Ni M."/>
            <person name="Xu X."/>
        </authorList>
    </citation>
    <scope>NUCLEOTIDE SEQUENCE [LARGE SCALE GENOMIC DNA]</scope>
    <source>
        <tissue evidence="5">Root</tissue>
    </source>
</reference>
<name>A0A0B2PL93_GLYSO</name>
<dbReference type="EC" id="4.2.1.3" evidence="5"/>
<dbReference type="InterPro" id="IPR006249">
    <property type="entry name" value="Aconitase/IRP2"/>
</dbReference>
<sequence>MARTDSHTTIIDGLGVAGWGVSGIEAEAAMLGQPMTMVLPGIVGFKLLGKLRDGATATDLVLIVTQMLRKHGVVGKFVEFYGKY</sequence>
<keyword evidence="5" id="KW-0456">Lyase</keyword>
<keyword evidence="3" id="KW-0411">Iron-sulfur</keyword>
<feature type="domain" description="Aconitase/3-isopropylmalate dehydratase large subunit alpha/beta/alpha" evidence="4">
    <location>
        <begin position="3"/>
        <end position="83"/>
    </location>
</feature>
<keyword evidence="2" id="KW-0408">Iron</keyword>
<dbReference type="GO" id="GO:0051536">
    <property type="term" value="F:iron-sulfur cluster binding"/>
    <property type="evidence" value="ECO:0007669"/>
    <property type="project" value="UniProtKB-KW"/>
</dbReference>
<dbReference type="InterPro" id="IPR036008">
    <property type="entry name" value="Aconitase_4Fe-4S_dom"/>
</dbReference>
<proteinExistence type="predicted"/>
<dbReference type="Pfam" id="PF00330">
    <property type="entry name" value="Aconitase"/>
    <property type="match status" value="1"/>
</dbReference>
<dbReference type="InterPro" id="IPR001030">
    <property type="entry name" value="Acoase/IPM_deHydtase_lsu_aba"/>
</dbReference>
<dbReference type="Gene3D" id="3.30.499.10">
    <property type="entry name" value="Aconitase, domain 3"/>
    <property type="match status" value="1"/>
</dbReference>
<evidence type="ECO:0000259" key="4">
    <source>
        <dbReference type="Pfam" id="PF00330"/>
    </source>
</evidence>
<dbReference type="InterPro" id="IPR015931">
    <property type="entry name" value="Acnase/IPM_dHydase_lsu_aba_1/3"/>
</dbReference>
<gene>
    <name evidence="5" type="ORF">glysoja_034680</name>
</gene>
<dbReference type="GO" id="GO:0003994">
    <property type="term" value="F:aconitate hydratase activity"/>
    <property type="evidence" value="ECO:0007669"/>
    <property type="project" value="UniProtKB-EC"/>
</dbReference>
<keyword evidence="1" id="KW-0479">Metal-binding</keyword>
<dbReference type="GO" id="GO:0046872">
    <property type="term" value="F:metal ion binding"/>
    <property type="evidence" value="ECO:0007669"/>
    <property type="project" value="UniProtKB-KW"/>
</dbReference>
<evidence type="ECO:0000313" key="5">
    <source>
        <dbReference type="EMBL" id="KHN09890.1"/>
    </source>
</evidence>